<gene>
    <name evidence="1" type="ORF">SAMN06297397_2503</name>
</gene>
<comment type="caution">
    <text evidence="1">The sequence shown here is derived from an EMBL/GenBank/DDBJ whole genome shotgun (WGS) entry which is preliminary data.</text>
</comment>
<accession>A0AC61PNP8</accession>
<reference evidence="1" key="1">
    <citation type="submission" date="2017-04" db="EMBL/GenBank/DDBJ databases">
        <authorList>
            <person name="Varghese N."/>
            <person name="Submissions S."/>
        </authorList>
    </citation>
    <scope>NUCLEOTIDE SEQUENCE</scope>
    <source>
        <strain evidence="1">WTE2008</strain>
    </source>
</reference>
<dbReference type="Proteomes" id="UP000192328">
    <property type="component" value="Unassembled WGS sequence"/>
</dbReference>
<name>A0AC61PNP8_9FIRM</name>
<organism evidence="1 2">
    <name type="scientific">Aristaeella lactis</name>
    <dbReference type="NCBI Taxonomy" id="3046383"/>
    <lineage>
        <taxon>Bacteria</taxon>
        <taxon>Bacillati</taxon>
        <taxon>Bacillota</taxon>
        <taxon>Clostridia</taxon>
        <taxon>Eubacteriales</taxon>
        <taxon>Aristaeellaceae</taxon>
        <taxon>Aristaeella</taxon>
    </lineage>
</organism>
<evidence type="ECO:0000313" key="1">
    <source>
        <dbReference type="EMBL" id="SMC79049.1"/>
    </source>
</evidence>
<dbReference type="EMBL" id="FWXZ01000006">
    <property type="protein sequence ID" value="SMC79049.1"/>
    <property type="molecule type" value="Genomic_DNA"/>
</dbReference>
<sequence>MTTVSMFEAKTNLSKYVSAVVDNDEPYVVITRSGKPVAKIVPFTDPEVKRIGLAEGKLPALPSLEDFNSILTEDDFANGGIL</sequence>
<keyword evidence="2" id="KW-1185">Reference proteome</keyword>
<proteinExistence type="predicted"/>
<protein>
    <submittedName>
        <fullName evidence="1">Prevent-host-death family protein</fullName>
    </submittedName>
</protein>
<evidence type="ECO:0000313" key="2">
    <source>
        <dbReference type="Proteomes" id="UP000192328"/>
    </source>
</evidence>